<dbReference type="PANTHER" id="PTHR30146:SF120">
    <property type="entry name" value="ALANINE RACEMASE"/>
    <property type="match status" value="1"/>
</dbReference>
<dbReference type="Pfam" id="PF00356">
    <property type="entry name" value="LacI"/>
    <property type="match status" value="1"/>
</dbReference>
<keyword evidence="2" id="KW-0238">DNA-binding</keyword>
<dbReference type="AlphaFoldDB" id="A0A9X1F2L5"/>
<dbReference type="PROSITE" id="PS50932">
    <property type="entry name" value="HTH_LACI_2"/>
    <property type="match status" value="1"/>
</dbReference>
<feature type="domain" description="HTH lacI-type" evidence="1">
    <location>
        <begin position="10"/>
        <end position="64"/>
    </location>
</feature>
<dbReference type="Proteomes" id="UP001138681">
    <property type="component" value="Unassembled WGS sequence"/>
</dbReference>
<dbReference type="CDD" id="cd01392">
    <property type="entry name" value="HTH_LacI"/>
    <property type="match status" value="1"/>
</dbReference>
<evidence type="ECO:0000259" key="1">
    <source>
        <dbReference type="PROSITE" id="PS50932"/>
    </source>
</evidence>
<protein>
    <submittedName>
        <fullName evidence="2">LacI family DNA-binding transcriptional regulator</fullName>
    </submittedName>
</protein>
<evidence type="ECO:0000313" key="3">
    <source>
        <dbReference type="Proteomes" id="UP001138681"/>
    </source>
</evidence>
<proteinExistence type="predicted"/>
<sequence length="352" mass="37388">MDNVRKPARVTSFDVAERAGVSQSTVSRALSGSSVISEATRDKVLGAAQELGYFVDERAARLRRGHTGTISTVVICKPGGGARDVNPFSYALLGGICAAAAERGLEVLVSLQAEEERLFGHYVERGQAEGMIVIGTTANRTAWDYFRKVGENTQPVAYWGSPLGDLDWVSSDNEAGARLAAEHLVEQGCKELIVVGSHTSTQRQFAERVDAFIARAKQLGVAASLATIEPGGARREQGRMATEALLEGGESFDGIFAVCDALAFGVMEALQTADLSIPDDVKLVGFDGIPASELTTPPLTTIEPDLDQAGRLLVEAIADGSEESSTRRVPVRLLVRGSSERTGFSFTVNSIG</sequence>
<dbReference type="InterPro" id="IPR000843">
    <property type="entry name" value="HTH_LacI"/>
</dbReference>
<name>A0A9X1F2L5_9SPHN</name>
<dbReference type="GO" id="GO:0000976">
    <property type="term" value="F:transcription cis-regulatory region binding"/>
    <property type="evidence" value="ECO:0007669"/>
    <property type="project" value="TreeGrafter"/>
</dbReference>
<dbReference type="Pfam" id="PF13377">
    <property type="entry name" value="Peripla_BP_3"/>
    <property type="match status" value="1"/>
</dbReference>
<dbReference type="GO" id="GO:0003700">
    <property type="term" value="F:DNA-binding transcription factor activity"/>
    <property type="evidence" value="ECO:0007669"/>
    <property type="project" value="TreeGrafter"/>
</dbReference>
<accession>A0A9X1F2L5</accession>
<reference evidence="2" key="1">
    <citation type="submission" date="2021-04" db="EMBL/GenBank/DDBJ databases">
        <authorList>
            <person name="Pira H."/>
            <person name="Risdian C."/>
            <person name="Wink J."/>
        </authorList>
    </citation>
    <scope>NUCLEOTIDE SEQUENCE</scope>
    <source>
        <strain evidence="2">WH158</strain>
    </source>
</reference>
<dbReference type="InterPro" id="IPR046335">
    <property type="entry name" value="LacI/GalR-like_sensor"/>
</dbReference>
<dbReference type="RefSeq" id="WP_218404388.1">
    <property type="nucleotide sequence ID" value="NZ_JAGSPC010000001.1"/>
</dbReference>
<evidence type="ECO:0000313" key="2">
    <source>
        <dbReference type="EMBL" id="MBV7259152.1"/>
    </source>
</evidence>
<dbReference type="PANTHER" id="PTHR30146">
    <property type="entry name" value="LACI-RELATED TRANSCRIPTIONAL REPRESSOR"/>
    <property type="match status" value="1"/>
</dbReference>
<comment type="caution">
    <text evidence="2">The sequence shown here is derived from an EMBL/GenBank/DDBJ whole genome shotgun (WGS) entry which is preliminary data.</text>
</comment>
<dbReference type="SMART" id="SM00354">
    <property type="entry name" value="HTH_LACI"/>
    <property type="match status" value="1"/>
</dbReference>
<organism evidence="2 3">
    <name type="scientific">Erythrobacter crassostreae</name>
    <dbReference type="NCBI Taxonomy" id="2828328"/>
    <lineage>
        <taxon>Bacteria</taxon>
        <taxon>Pseudomonadati</taxon>
        <taxon>Pseudomonadota</taxon>
        <taxon>Alphaproteobacteria</taxon>
        <taxon>Sphingomonadales</taxon>
        <taxon>Erythrobacteraceae</taxon>
        <taxon>Erythrobacter/Porphyrobacter group</taxon>
        <taxon>Erythrobacter</taxon>
    </lineage>
</organism>
<dbReference type="EMBL" id="JAGSPC010000001">
    <property type="protein sequence ID" value="MBV7259152.1"/>
    <property type="molecule type" value="Genomic_DNA"/>
</dbReference>
<gene>
    <name evidence="2" type="ORF">KCG46_06145</name>
</gene>
<keyword evidence="3" id="KW-1185">Reference proteome</keyword>